<organism evidence="2">
    <name type="scientific">uncultured Cytophagales bacterium</name>
    <dbReference type="NCBI Taxonomy" id="158755"/>
    <lineage>
        <taxon>Bacteria</taxon>
        <taxon>Pseudomonadati</taxon>
        <taxon>Bacteroidota</taxon>
        <taxon>Sphingobacteriia</taxon>
        <taxon>Sphingobacteriales</taxon>
        <taxon>environmental samples</taxon>
    </lineage>
</organism>
<proteinExistence type="predicted"/>
<keyword evidence="1" id="KW-0732">Signal</keyword>
<gene>
    <name evidence="2" type="ORF">AVDCRST_MAG56-545</name>
</gene>
<feature type="chain" id="PRO_5027121378" evidence="1">
    <location>
        <begin position="22"/>
        <end position="207"/>
    </location>
</feature>
<feature type="signal peptide" evidence="1">
    <location>
        <begin position="1"/>
        <end position="21"/>
    </location>
</feature>
<dbReference type="EMBL" id="CADCTQ010000050">
    <property type="protein sequence ID" value="CAA9223026.1"/>
    <property type="molecule type" value="Genomic_DNA"/>
</dbReference>
<protein>
    <submittedName>
        <fullName evidence="2">Uncharacterized protein</fullName>
    </submittedName>
</protein>
<sequence length="207" mass="23477">MKRIVTLLVFTFLLPFLGALSCDPFCNTKPSFFDIGGVALGNWELSGTAFPDGQFVRQVREGDTVRLSAHYVRVTFAVSYYTQRERVGTAGAAFALSCDDYPISRETYDTLFVITRNAWDRTHPAGDTINDLVDVRLWDINRASDTTFFKPLAQAKTTDNDAINYESFALRINREPEFKSTPHAFRLVYRLRNGEAYTAETGSVRFR</sequence>
<accession>A0A6J4HIG0</accession>
<evidence type="ECO:0000256" key="1">
    <source>
        <dbReference type="SAM" id="SignalP"/>
    </source>
</evidence>
<name>A0A6J4HIG0_9SPHI</name>
<dbReference type="PROSITE" id="PS51257">
    <property type="entry name" value="PROKAR_LIPOPROTEIN"/>
    <property type="match status" value="1"/>
</dbReference>
<evidence type="ECO:0000313" key="2">
    <source>
        <dbReference type="EMBL" id="CAA9223026.1"/>
    </source>
</evidence>
<reference evidence="2" key="1">
    <citation type="submission" date="2020-02" db="EMBL/GenBank/DDBJ databases">
        <authorList>
            <person name="Meier V. D."/>
        </authorList>
    </citation>
    <scope>NUCLEOTIDE SEQUENCE</scope>
    <source>
        <strain evidence="2">AVDCRST_MAG56</strain>
    </source>
</reference>
<dbReference type="AlphaFoldDB" id="A0A6J4HIG0"/>